<evidence type="ECO:0000313" key="2">
    <source>
        <dbReference type="EMBL" id="RCV39513.1"/>
    </source>
</evidence>
<organism evidence="2">
    <name type="scientific">Setaria italica</name>
    <name type="common">Foxtail millet</name>
    <name type="synonym">Panicum italicum</name>
    <dbReference type="NCBI Taxonomy" id="4555"/>
    <lineage>
        <taxon>Eukaryota</taxon>
        <taxon>Viridiplantae</taxon>
        <taxon>Streptophyta</taxon>
        <taxon>Embryophyta</taxon>
        <taxon>Tracheophyta</taxon>
        <taxon>Spermatophyta</taxon>
        <taxon>Magnoliopsida</taxon>
        <taxon>Liliopsida</taxon>
        <taxon>Poales</taxon>
        <taxon>Poaceae</taxon>
        <taxon>PACMAD clade</taxon>
        <taxon>Panicoideae</taxon>
        <taxon>Panicodae</taxon>
        <taxon>Paniceae</taxon>
        <taxon>Cenchrinae</taxon>
        <taxon>Setaria</taxon>
    </lineage>
</organism>
<dbReference type="EMBL" id="CM003535">
    <property type="protein sequence ID" value="RCV39513.1"/>
    <property type="molecule type" value="Genomic_DNA"/>
</dbReference>
<accession>A0A368SAY6</accession>
<protein>
    <submittedName>
        <fullName evidence="2">Uncharacterized protein</fullName>
    </submittedName>
</protein>
<reference evidence="2" key="2">
    <citation type="submission" date="2015-07" db="EMBL/GenBank/DDBJ databases">
        <authorList>
            <person name="Noorani M."/>
        </authorList>
    </citation>
    <scope>NUCLEOTIDE SEQUENCE</scope>
    <source>
        <strain evidence="2">Yugu1</strain>
    </source>
</reference>
<sequence>MSSSSSKHVCRVPCSITSATSDPSRAPLPAIAGVHRNLRSPRDWPDTGQRCRYPMGPAPSCLAKSRRATTKEKKRTLFMFYHSISAGGFRRGARHVQRRAGGAHLLVPERVPLRDHFTASSQLAASTSRRNILIDVIIRRVGTLGPTMSGRHPMSAVPDAAATSLRSRHSGRPAVPPVTNLPFLRESTVPRPLHHRPRRHGGDSWQTWRANQRKKVSREHRRMQVIAASRAAWHHVPSS</sequence>
<reference evidence="2" key="1">
    <citation type="journal article" date="2012" name="Nat. Biotechnol.">
        <title>Reference genome sequence of the model plant Setaria.</title>
        <authorList>
            <person name="Bennetzen J.L."/>
            <person name="Schmutz J."/>
            <person name="Wang H."/>
            <person name="Percifield R."/>
            <person name="Hawkins J."/>
            <person name="Pontaroli A.C."/>
            <person name="Estep M."/>
            <person name="Feng L."/>
            <person name="Vaughn J.N."/>
            <person name="Grimwood J."/>
            <person name="Jenkins J."/>
            <person name="Barry K."/>
            <person name="Lindquist E."/>
            <person name="Hellsten U."/>
            <person name="Deshpande S."/>
            <person name="Wang X."/>
            <person name="Wu X."/>
            <person name="Mitros T."/>
            <person name="Triplett J."/>
            <person name="Yang X."/>
            <person name="Ye C.Y."/>
            <person name="Mauro-Herrera M."/>
            <person name="Wang L."/>
            <person name="Li P."/>
            <person name="Sharma M."/>
            <person name="Sharma R."/>
            <person name="Ronald P.C."/>
            <person name="Panaud O."/>
            <person name="Kellogg E.A."/>
            <person name="Brutnell T.P."/>
            <person name="Doust A.N."/>
            <person name="Tuskan G.A."/>
            <person name="Rokhsar D."/>
            <person name="Devos K.M."/>
        </authorList>
    </citation>
    <scope>NUCLEOTIDE SEQUENCE [LARGE SCALE GENOMIC DNA]</scope>
    <source>
        <strain evidence="2">Yugu1</strain>
    </source>
</reference>
<dbReference type="AlphaFoldDB" id="A0A368SAY6"/>
<feature type="region of interest" description="Disordered" evidence="1">
    <location>
        <begin position="39"/>
        <end position="58"/>
    </location>
</feature>
<feature type="region of interest" description="Disordered" evidence="1">
    <location>
        <begin position="191"/>
        <end position="218"/>
    </location>
</feature>
<proteinExistence type="predicted"/>
<evidence type="ECO:0000256" key="1">
    <source>
        <dbReference type="SAM" id="MobiDB-lite"/>
    </source>
</evidence>
<name>A0A368SAY6_SETIT</name>
<gene>
    <name evidence="2" type="ORF">SETIT_8G230300v2</name>
</gene>